<feature type="domain" description="Methyltransferase" evidence="2">
    <location>
        <begin position="131"/>
        <end position="334"/>
    </location>
</feature>
<evidence type="ECO:0000259" key="2">
    <source>
        <dbReference type="Pfam" id="PF13383"/>
    </source>
</evidence>
<dbReference type="PANTHER" id="PTHR32026">
    <property type="entry name" value="METHYLTRANSFERASE-LIKE PROTEIN 24"/>
    <property type="match status" value="1"/>
</dbReference>
<sequence>MNRPFHILILQVIFFCCGDAKENSRQLMPSELLAVNRTWHERVYPELASAEFPVRHWLSACVNSGRSKESICCHEWEGQVQRSLPLVQEQMSHLLAAPTLRSGRGQVLRPYVPTWKCNGALERVPPPQGKQEDDGSKWMCGFQAIGTKAASQSCVTYSFGSNANVVFEKAVKKQHPSCDIITFDPTLNSEKTNIMRKHETSGLLKFVDQGLGFQDGTISFAERAINVSTLRTLVRKLGHNGKMIDILKVDIEGAEFGAIFSRGGLRNCLATYRHEDRNVIGHHIGQILMEVHVLPSDSSGPTEYFLGQAKTAQLFATFYSCGFMIFHREKNPLAGRGGLYEYSLVSSSQAFRAFESSQTDCKP</sequence>
<evidence type="ECO:0000313" key="3">
    <source>
        <dbReference type="EMBL" id="CAE0786132.1"/>
    </source>
</evidence>
<dbReference type="AlphaFoldDB" id="A0A7S4FBP5"/>
<keyword evidence="1" id="KW-0732">Signal</keyword>
<reference evidence="3" key="1">
    <citation type="submission" date="2021-01" db="EMBL/GenBank/DDBJ databases">
        <authorList>
            <person name="Corre E."/>
            <person name="Pelletier E."/>
            <person name="Niang G."/>
            <person name="Scheremetjew M."/>
            <person name="Finn R."/>
            <person name="Kale V."/>
            <person name="Holt S."/>
            <person name="Cochrane G."/>
            <person name="Meng A."/>
            <person name="Brown T."/>
            <person name="Cohen L."/>
        </authorList>
    </citation>
    <scope>NUCLEOTIDE SEQUENCE</scope>
    <source>
        <strain evidence="3">CCMP645</strain>
    </source>
</reference>
<dbReference type="InterPro" id="IPR025714">
    <property type="entry name" value="Methyltranfer_dom"/>
</dbReference>
<dbReference type="EMBL" id="HBIZ01062732">
    <property type="protein sequence ID" value="CAE0786132.1"/>
    <property type="molecule type" value="Transcribed_RNA"/>
</dbReference>
<protein>
    <recommendedName>
        <fullName evidence="2">Methyltransferase domain-containing protein</fullName>
    </recommendedName>
</protein>
<dbReference type="InterPro" id="IPR026913">
    <property type="entry name" value="METTL24"/>
</dbReference>
<gene>
    <name evidence="3" type="ORF">PCAR00345_LOCUS38840</name>
</gene>
<name>A0A7S4FBP5_CHRCT</name>
<accession>A0A7S4FBP5</accession>
<proteinExistence type="predicted"/>
<evidence type="ECO:0000256" key="1">
    <source>
        <dbReference type="SAM" id="SignalP"/>
    </source>
</evidence>
<feature type="signal peptide" evidence="1">
    <location>
        <begin position="1"/>
        <end position="20"/>
    </location>
</feature>
<organism evidence="3">
    <name type="scientific">Chrysotila carterae</name>
    <name type="common">Marine alga</name>
    <name type="synonym">Syracosphaera carterae</name>
    <dbReference type="NCBI Taxonomy" id="13221"/>
    <lineage>
        <taxon>Eukaryota</taxon>
        <taxon>Haptista</taxon>
        <taxon>Haptophyta</taxon>
        <taxon>Prymnesiophyceae</taxon>
        <taxon>Isochrysidales</taxon>
        <taxon>Isochrysidaceae</taxon>
        <taxon>Chrysotila</taxon>
    </lineage>
</organism>
<dbReference type="Pfam" id="PF13383">
    <property type="entry name" value="Methyltransf_22"/>
    <property type="match status" value="1"/>
</dbReference>
<feature type="chain" id="PRO_5030856830" description="Methyltransferase domain-containing protein" evidence="1">
    <location>
        <begin position="21"/>
        <end position="363"/>
    </location>
</feature>